<evidence type="ECO:0000256" key="1">
    <source>
        <dbReference type="SAM" id="SignalP"/>
    </source>
</evidence>
<sequence length="40" mass="4634">MATLFGWFNILISIGWLKPKEQAGTTIRKDEIEQGKKKRT</sequence>
<evidence type="ECO:0000313" key="4">
    <source>
        <dbReference type="Proteomes" id="UP000434276"/>
    </source>
</evidence>
<feature type="signal peptide" evidence="1">
    <location>
        <begin position="1"/>
        <end position="17"/>
    </location>
</feature>
<dbReference type="GeneID" id="6240392"/>
<dbReference type="AlphaFoldDB" id="A0A5S9XEN1"/>
<evidence type="ECO:0000313" key="3">
    <source>
        <dbReference type="EMBL" id="CAA0383323.1"/>
    </source>
</evidence>
<dbReference type="EMBL" id="CACSHJ010000089">
    <property type="protein sequence ID" value="CAA0383323.1"/>
    <property type="molecule type" value="Genomic_DNA"/>
</dbReference>
<accession>A0A5S9XEN1</accession>
<dbReference type="Araport" id="AT3G22436"/>
<protein>
    <recommendedName>
        <fullName evidence="5">Transmembrane protein</fullName>
    </recommendedName>
</protein>
<keyword evidence="1" id="KW-0732">Signal</keyword>
<name>A0A5S9XEN1_ARATH</name>
<dbReference type="OrthoDB" id="10270698at2759"/>
<feature type="chain" id="PRO_5025576074" description="Transmembrane protein" evidence="1">
    <location>
        <begin position="18"/>
        <end position="40"/>
    </location>
</feature>
<gene>
    <name evidence="2" type="ordered locus">At3g22436</name>
    <name evidence="3" type="ORF">C24_LOCUS13535</name>
</gene>
<evidence type="ECO:0008006" key="5">
    <source>
        <dbReference type="Google" id="ProtNLM"/>
    </source>
</evidence>
<dbReference type="KEGG" id="ath:AT3G22436"/>
<dbReference type="SMR" id="A0A5S9XEN1"/>
<proteinExistence type="predicted"/>
<dbReference type="RefSeq" id="NP_001118677.1">
    <property type="nucleotide sequence ID" value="NM_001125205.2"/>
</dbReference>
<dbReference type="Proteomes" id="UP000434276">
    <property type="component" value="Unassembled WGS sequence"/>
</dbReference>
<evidence type="ECO:0000313" key="2">
    <source>
        <dbReference type="Araport" id="AT3G22436"/>
    </source>
</evidence>
<organism evidence="3 4">
    <name type="scientific">Arabidopsis thaliana</name>
    <name type="common">Mouse-ear cress</name>
    <dbReference type="NCBI Taxonomy" id="3702"/>
    <lineage>
        <taxon>Eukaryota</taxon>
        <taxon>Viridiplantae</taxon>
        <taxon>Streptophyta</taxon>
        <taxon>Embryophyta</taxon>
        <taxon>Tracheophyta</taxon>
        <taxon>Spermatophyta</taxon>
        <taxon>Magnoliopsida</taxon>
        <taxon>eudicotyledons</taxon>
        <taxon>Gunneridae</taxon>
        <taxon>Pentapetalae</taxon>
        <taxon>rosids</taxon>
        <taxon>malvids</taxon>
        <taxon>Brassicales</taxon>
        <taxon>Brassicaceae</taxon>
        <taxon>Camelineae</taxon>
        <taxon>Arabidopsis</taxon>
    </lineage>
</organism>
<reference evidence="3 4" key="1">
    <citation type="submission" date="2019-12" db="EMBL/GenBank/DDBJ databases">
        <authorList>
            <person name="Jiao W.-B."/>
            <person name="Schneeberger K."/>
        </authorList>
    </citation>
    <scope>NUCLEOTIDE SEQUENCE [LARGE SCALE GENOMIC DNA]</scope>
    <source>
        <strain evidence="4">cv. C24</strain>
    </source>
</reference>